<dbReference type="AlphaFoldDB" id="A0AAV7HAB4"/>
<organism evidence="1 2">
    <name type="scientific">Dendrobium chrysotoxum</name>
    <name type="common">Orchid</name>
    <dbReference type="NCBI Taxonomy" id="161865"/>
    <lineage>
        <taxon>Eukaryota</taxon>
        <taxon>Viridiplantae</taxon>
        <taxon>Streptophyta</taxon>
        <taxon>Embryophyta</taxon>
        <taxon>Tracheophyta</taxon>
        <taxon>Spermatophyta</taxon>
        <taxon>Magnoliopsida</taxon>
        <taxon>Liliopsida</taxon>
        <taxon>Asparagales</taxon>
        <taxon>Orchidaceae</taxon>
        <taxon>Epidendroideae</taxon>
        <taxon>Malaxideae</taxon>
        <taxon>Dendrobiinae</taxon>
        <taxon>Dendrobium</taxon>
    </lineage>
</organism>
<dbReference type="Proteomes" id="UP000775213">
    <property type="component" value="Unassembled WGS sequence"/>
</dbReference>
<protein>
    <submittedName>
        <fullName evidence="1">Uncharacterized protein</fullName>
    </submittedName>
</protein>
<evidence type="ECO:0000313" key="2">
    <source>
        <dbReference type="Proteomes" id="UP000775213"/>
    </source>
</evidence>
<gene>
    <name evidence="1" type="ORF">IEQ34_005041</name>
</gene>
<evidence type="ECO:0000313" key="1">
    <source>
        <dbReference type="EMBL" id="KAH0464938.1"/>
    </source>
</evidence>
<accession>A0AAV7HAB4</accession>
<name>A0AAV7HAB4_DENCH</name>
<proteinExistence type="predicted"/>
<keyword evidence="2" id="KW-1185">Reference proteome</keyword>
<reference evidence="1 2" key="1">
    <citation type="journal article" date="2021" name="Hortic Res">
        <title>Chromosome-scale assembly of the Dendrobium chrysotoxum genome enhances the understanding of orchid evolution.</title>
        <authorList>
            <person name="Zhang Y."/>
            <person name="Zhang G.Q."/>
            <person name="Zhang D."/>
            <person name="Liu X.D."/>
            <person name="Xu X.Y."/>
            <person name="Sun W.H."/>
            <person name="Yu X."/>
            <person name="Zhu X."/>
            <person name="Wang Z.W."/>
            <person name="Zhao X."/>
            <person name="Zhong W.Y."/>
            <person name="Chen H."/>
            <person name="Yin W.L."/>
            <person name="Huang T."/>
            <person name="Niu S.C."/>
            <person name="Liu Z.J."/>
        </authorList>
    </citation>
    <scope>NUCLEOTIDE SEQUENCE [LARGE SCALE GENOMIC DNA]</scope>
    <source>
        <strain evidence="1">Lindl</strain>
    </source>
</reference>
<comment type="caution">
    <text evidence="1">The sequence shown here is derived from an EMBL/GenBank/DDBJ whole genome shotgun (WGS) entry which is preliminary data.</text>
</comment>
<sequence length="82" mass="9469">MKKMIEMQSKASPAIPWAKPTENKILEDMMRKLMEMRSKIPSTVSIAYPNQDLIEISLAESKRKEIDRKNSAKELLSSRVTF</sequence>
<dbReference type="EMBL" id="JAGFBR010000006">
    <property type="protein sequence ID" value="KAH0464938.1"/>
    <property type="molecule type" value="Genomic_DNA"/>
</dbReference>